<dbReference type="RefSeq" id="WP_081892880.1">
    <property type="nucleotide sequence ID" value="NZ_CAUPKV010000009.1"/>
</dbReference>
<dbReference type="Gene3D" id="3.30.2400.10">
    <property type="entry name" value="Major capsid protein gp5"/>
    <property type="match status" value="1"/>
</dbReference>
<dbReference type="GO" id="GO:0006508">
    <property type="term" value="P:proteolysis"/>
    <property type="evidence" value="ECO:0007669"/>
    <property type="project" value="UniProtKB-KW"/>
</dbReference>
<feature type="domain" description="Prohead serine protease" evidence="7">
    <location>
        <begin position="32"/>
        <end position="168"/>
    </location>
</feature>
<dbReference type="STRING" id="158787.BSCA_1006"/>
<dbReference type="InterPro" id="IPR006433">
    <property type="entry name" value="Prohead_protease"/>
</dbReference>
<feature type="region of interest" description="Disordered" evidence="6">
    <location>
        <begin position="229"/>
        <end position="252"/>
    </location>
</feature>
<dbReference type="NCBIfam" id="TIGR01543">
    <property type="entry name" value="proheadase_HK97"/>
    <property type="match status" value="1"/>
</dbReference>
<dbReference type="InterPro" id="IPR054613">
    <property type="entry name" value="Peptidase_S78_dom"/>
</dbReference>
<dbReference type="GeneID" id="85165993"/>
<comment type="caution">
    <text evidence="9">The sequence shown here is derived from an EMBL/GenBank/DDBJ whole genome shotgun (WGS) entry which is preliminary data.</text>
</comment>
<feature type="compositionally biased region" description="Basic and acidic residues" evidence="6">
    <location>
        <begin position="174"/>
        <end position="189"/>
    </location>
</feature>
<dbReference type="eggNOG" id="COG3740">
    <property type="taxonomic scope" value="Bacteria"/>
</dbReference>
<gene>
    <name evidence="9" type="ORF">BSCA_1006</name>
</gene>
<evidence type="ECO:0000256" key="2">
    <source>
        <dbReference type="ARBA" id="ARBA00022612"/>
    </source>
</evidence>
<keyword evidence="4" id="KW-0378">Hydrolase</keyword>
<keyword evidence="2" id="KW-1188">Viral release from host cell</keyword>
<evidence type="ECO:0000256" key="5">
    <source>
        <dbReference type="SAM" id="Coils"/>
    </source>
</evidence>
<evidence type="ECO:0000259" key="7">
    <source>
        <dbReference type="Pfam" id="PF04586"/>
    </source>
</evidence>
<evidence type="ECO:0000313" key="9">
    <source>
        <dbReference type="EMBL" id="KFI95188.1"/>
    </source>
</evidence>
<keyword evidence="5" id="KW-0175">Coiled coil</keyword>
<comment type="subcellular location">
    <subcellularLocation>
        <location evidence="1">Virion</location>
    </subcellularLocation>
</comment>
<keyword evidence="3" id="KW-0645">Protease</keyword>
<dbReference type="InterPro" id="IPR054612">
    <property type="entry name" value="Phage_capsid-like_C"/>
</dbReference>
<dbReference type="OrthoDB" id="8444243at2"/>
<keyword evidence="10" id="KW-1185">Reference proteome</keyword>
<dbReference type="Proteomes" id="UP000029033">
    <property type="component" value="Unassembled WGS sequence"/>
</dbReference>
<evidence type="ECO:0000256" key="3">
    <source>
        <dbReference type="ARBA" id="ARBA00022670"/>
    </source>
</evidence>
<evidence type="ECO:0000256" key="1">
    <source>
        <dbReference type="ARBA" id="ARBA00004328"/>
    </source>
</evidence>
<name>A0A087DI38_9BIFI</name>
<dbReference type="AlphaFoldDB" id="A0A087DI38"/>
<dbReference type="NCBIfam" id="TIGR01554">
    <property type="entry name" value="major_cap_HK97"/>
    <property type="match status" value="1"/>
</dbReference>
<evidence type="ECO:0000313" key="10">
    <source>
        <dbReference type="Proteomes" id="UP000029033"/>
    </source>
</evidence>
<evidence type="ECO:0000256" key="6">
    <source>
        <dbReference type="SAM" id="MobiDB-lite"/>
    </source>
</evidence>
<proteinExistence type="predicted"/>
<evidence type="ECO:0000259" key="8">
    <source>
        <dbReference type="Pfam" id="PF05065"/>
    </source>
</evidence>
<reference evidence="9 10" key="1">
    <citation type="submission" date="2014-03" db="EMBL/GenBank/DDBJ databases">
        <title>Genomics of Bifidobacteria.</title>
        <authorList>
            <person name="Ventura M."/>
            <person name="Milani C."/>
            <person name="Lugli G.A."/>
        </authorList>
    </citation>
    <scope>NUCLEOTIDE SEQUENCE [LARGE SCALE GENOMIC DNA]</scope>
    <source>
        <strain evidence="9 10">LMG 21589</strain>
    </source>
</reference>
<feature type="coiled-coil region" evidence="5">
    <location>
        <begin position="300"/>
        <end position="327"/>
    </location>
</feature>
<dbReference type="InterPro" id="IPR024455">
    <property type="entry name" value="Phage_capsid"/>
</dbReference>
<sequence length="671" mass="72413">MSKPADKRMKRTVKASVQPMGVNNGQSLGEGRFTALVSVFGNVDSYGEVVMPGAFKESLERWKASGDHIPVMWAHDWDDPFSHIGMVTDAYETDTGLMVDAQLDMSNPTAVQVFKLLKDRRVREFSYAGDESDFTVVDTLSGPVVQVGRIDLIEVSACLKGANPATVLGATKSDPARSEADTVDEKTPPDDDTGDTGDETREPDEDSGPFATQLTRDELRDLIREAIAETRRQADDDPGTGNESAASEPMSLPELTAWAADMETNLIKEEPMSYKTELKETLIRVKAIADKAKSEHREFTDEENDEIVALQRKADDLNAKIRKSDEAAVAMQKMLGDEEAPTATPGIAAAKTLGDAFVASDAYQAFKNAPIPDGTPVNIKPGKLTVKADPAPINTTLPGAVTPQMQPGYIDLTYPTPNVFLGLITRGATAASYVQYRQLVSMANNAATVAEGGVKPLSTLGTALAEAKVWTAADGVKVTNQELADDGIISTLINTMLQRNLESYLENIILNGKAQTDAGEATGNPNGILNTPGTLSQAFATDIFTTTRKAKTALGKLGVAIQAIVLNPEDNETIDLTKDANGRFFGQGPFAAGPNTLWGIPRIESQAVPVGTAIMGDFSTVQLLNREPRTVTAFNQNEDDARHNLTYVRAEERNLLFIREPKRLNIIKLAK</sequence>
<dbReference type="Pfam" id="PF04586">
    <property type="entry name" value="Peptidase_S78"/>
    <property type="match status" value="1"/>
</dbReference>
<feature type="domain" description="Phage capsid-like C-terminal" evidence="8">
    <location>
        <begin position="420"/>
        <end position="653"/>
    </location>
</feature>
<dbReference type="eggNOG" id="COG4653">
    <property type="taxonomic scope" value="Bacteria"/>
</dbReference>
<accession>A0A087DI38</accession>
<dbReference type="Gene3D" id="3.30.2320.10">
    <property type="entry name" value="hypothetical protein PF0899 domain"/>
    <property type="match status" value="1"/>
</dbReference>
<dbReference type="EMBL" id="JGZO01000004">
    <property type="protein sequence ID" value="KFI95188.1"/>
    <property type="molecule type" value="Genomic_DNA"/>
</dbReference>
<protein>
    <submittedName>
        <fullName evidence="9">Capsid protein</fullName>
    </submittedName>
</protein>
<feature type="compositionally biased region" description="Acidic residues" evidence="6">
    <location>
        <begin position="190"/>
        <end position="207"/>
    </location>
</feature>
<evidence type="ECO:0000256" key="4">
    <source>
        <dbReference type="ARBA" id="ARBA00022801"/>
    </source>
</evidence>
<organism evidence="9 10">
    <name type="scientific">Bifidobacterium scardovii</name>
    <dbReference type="NCBI Taxonomy" id="158787"/>
    <lineage>
        <taxon>Bacteria</taxon>
        <taxon>Bacillati</taxon>
        <taxon>Actinomycetota</taxon>
        <taxon>Actinomycetes</taxon>
        <taxon>Bifidobacteriales</taxon>
        <taxon>Bifidobacteriaceae</taxon>
        <taxon>Bifidobacterium</taxon>
    </lineage>
</organism>
<dbReference type="Pfam" id="PF05065">
    <property type="entry name" value="Phage_capsid"/>
    <property type="match status" value="1"/>
</dbReference>
<dbReference type="GO" id="GO:0008233">
    <property type="term" value="F:peptidase activity"/>
    <property type="evidence" value="ECO:0007669"/>
    <property type="project" value="UniProtKB-KW"/>
</dbReference>
<dbReference type="SUPFAM" id="SSF56563">
    <property type="entry name" value="Major capsid protein gp5"/>
    <property type="match status" value="1"/>
</dbReference>
<feature type="region of interest" description="Disordered" evidence="6">
    <location>
        <begin position="166"/>
        <end position="216"/>
    </location>
</feature>